<gene>
    <name evidence="8" type="ORF">BN1232_05901</name>
</gene>
<dbReference type="NCBIfam" id="NF009466">
    <property type="entry name" value="PRK12826.1-2"/>
    <property type="match status" value="1"/>
</dbReference>
<organism evidence="8 9">
    <name type="scientific">Mycobacterium lentiflavum</name>
    <dbReference type="NCBI Taxonomy" id="141349"/>
    <lineage>
        <taxon>Bacteria</taxon>
        <taxon>Bacillati</taxon>
        <taxon>Actinomycetota</taxon>
        <taxon>Actinomycetes</taxon>
        <taxon>Mycobacteriales</taxon>
        <taxon>Mycobacteriaceae</taxon>
        <taxon>Mycobacterium</taxon>
        <taxon>Mycobacterium simiae complex</taxon>
    </lineage>
</organism>
<dbReference type="OrthoDB" id="7064009at2"/>
<evidence type="ECO:0000256" key="2">
    <source>
        <dbReference type="ARBA" id="ARBA00006484"/>
    </source>
</evidence>
<dbReference type="InterPro" id="IPR020904">
    <property type="entry name" value="Sc_DH/Rdtase_CS"/>
</dbReference>
<keyword evidence="3" id="KW-0134">Cell wall</keyword>
<protein>
    <recommendedName>
        <fullName evidence="5">3-oxoacyl-[acyl-carrier-protein] reductase MabA</fullName>
    </recommendedName>
</protein>
<evidence type="ECO:0000256" key="3">
    <source>
        <dbReference type="ARBA" id="ARBA00022512"/>
    </source>
</evidence>
<dbReference type="Pfam" id="PF13561">
    <property type="entry name" value="adh_short_C2"/>
    <property type="match status" value="1"/>
</dbReference>
<dbReference type="FunFam" id="3.40.50.720:FF:000084">
    <property type="entry name" value="Short-chain dehydrogenase reductase"/>
    <property type="match status" value="1"/>
</dbReference>
<evidence type="ECO:0000313" key="8">
    <source>
        <dbReference type="EMBL" id="CQD23866.1"/>
    </source>
</evidence>
<comment type="catalytic activity">
    <reaction evidence="6">
        <text>a (3R)-hydroxyacyl-[ACP] + NADP(+) = a 3-oxoacyl-[ACP] + NADPH + H(+)</text>
        <dbReference type="Rhea" id="RHEA:17397"/>
        <dbReference type="Rhea" id="RHEA-COMP:9916"/>
        <dbReference type="Rhea" id="RHEA-COMP:9945"/>
        <dbReference type="ChEBI" id="CHEBI:15378"/>
        <dbReference type="ChEBI" id="CHEBI:57783"/>
        <dbReference type="ChEBI" id="CHEBI:58349"/>
        <dbReference type="ChEBI" id="CHEBI:78776"/>
        <dbReference type="ChEBI" id="CHEBI:78827"/>
        <dbReference type="EC" id="1.1.1.100"/>
    </reaction>
    <physiologicalReaction direction="right-to-left" evidence="6">
        <dbReference type="Rhea" id="RHEA:17399"/>
    </physiologicalReaction>
</comment>
<dbReference type="GO" id="GO:0032787">
    <property type="term" value="P:monocarboxylic acid metabolic process"/>
    <property type="evidence" value="ECO:0007669"/>
    <property type="project" value="UniProtKB-ARBA"/>
</dbReference>
<dbReference type="InterPro" id="IPR057326">
    <property type="entry name" value="KR_dom"/>
</dbReference>
<dbReference type="PRINTS" id="PR00081">
    <property type="entry name" value="GDHRDH"/>
</dbReference>
<evidence type="ECO:0000256" key="5">
    <source>
        <dbReference type="ARBA" id="ARBA00040781"/>
    </source>
</evidence>
<evidence type="ECO:0000313" key="9">
    <source>
        <dbReference type="Proteomes" id="UP000199251"/>
    </source>
</evidence>
<accession>A0A0E4H2G7</accession>
<evidence type="ECO:0000256" key="4">
    <source>
        <dbReference type="ARBA" id="ARBA00023002"/>
    </source>
</evidence>
<feature type="domain" description="Ketoreductase" evidence="7">
    <location>
        <begin position="4"/>
        <end position="187"/>
    </location>
</feature>
<evidence type="ECO:0000256" key="6">
    <source>
        <dbReference type="ARBA" id="ARBA00047400"/>
    </source>
</evidence>
<dbReference type="PANTHER" id="PTHR42879:SF2">
    <property type="entry name" value="3-OXOACYL-[ACYL-CARRIER-PROTEIN] REDUCTASE FABG"/>
    <property type="match status" value="1"/>
</dbReference>
<evidence type="ECO:0000256" key="1">
    <source>
        <dbReference type="ARBA" id="ARBA00004191"/>
    </source>
</evidence>
<dbReference type="InterPro" id="IPR050259">
    <property type="entry name" value="SDR"/>
</dbReference>
<dbReference type="InterPro" id="IPR002347">
    <property type="entry name" value="SDR_fam"/>
</dbReference>
<dbReference type="RefSeq" id="WP_090609726.1">
    <property type="nucleotide sequence ID" value="NZ_CTEE01000002.1"/>
</dbReference>
<dbReference type="STRING" id="141349.BN1232_05901"/>
<dbReference type="AlphaFoldDB" id="A0A0E4H2G7"/>
<dbReference type="InterPro" id="IPR036291">
    <property type="entry name" value="NAD(P)-bd_dom_sf"/>
</dbReference>
<dbReference type="PANTHER" id="PTHR42879">
    <property type="entry name" value="3-OXOACYL-(ACYL-CARRIER-PROTEIN) REDUCTASE"/>
    <property type="match status" value="1"/>
</dbReference>
<dbReference type="SMART" id="SM00822">
    <property type="entry name" value="PKS_KR"/>
    <property type="match status" value="1"/>
</dbReference>
<name>A0A0E4H2G7_MYCLN</name>
<dbReference type="NCBIfam" id="NF005559">
    <property type="entry name" value="PRK07231.1"/>
    <property type="match status" value="1"/>
</dbReference>
<comment type="subcellular location">
    <subcellularLocation>
        <location evidence="1">Secreted</location>
        <location evidence="1">Cell wall</location>
    </subcellularLocation>
</comment>
<dbReference type="Gene3D" id="3.40.50.720">
    <property type="entry name" value="NAD(P)-binding Rossmann-like Domain"/>
    <property type="match status" value="1"/>
</dbReference>
<reference evidence="8 9" key="1">
    <citation type="submission" date="2015-03" db="EMBL/GenBank/DDBJ databases">
        <authorList>
            <person name="Urmite Genomes"/>
        </authorList>
    </citation>
    <scope>NUCLEOTIDE SEQUENCE [LARGE SCALE GENOMIC DNA]</scope>
    <source>
        <strain evidence="8 9">CSUR P1491</strain>
    </source>
</reference>
<dbReference type="EMBL" id="CTEE01000002">
    <property type="protein sequence ID" value="CQD23866.1"/>
    <property type="molecule type" value="Genomic_DNA"/>
</dbReference>
<dbReference type="PROSITE" id="PS00061">
    <property type="entry name" value="ADH_SHORT"/>
    <property type="match status" value="1"/>
</dbReference>
<evidence type="ECO:0000259" key="7">
    <source>
        <dbReference type="SMART" id="SM00822"/>
    </source>
</evidence>
<keyword evidence="3" id="KW-0964">Secreted</keyword>
<dbReference type="Proteomes" id="UP000199251">
    <property type="component" value="Unassembled WGS sequence"/>
</dbReference>
<sequence>MQARVAVVTGAARGIGREIALALSRQGRRVAVVDLRAHEAKETAATITAAGGTAMPVAVDVSDPASVKEGLNEVREQLGPISILVNNAGWDELKPFVDTDEEFWQRVIEINYKGVLRTTHSVLPAMTEAGWGRIVNIGSDAGRVGSSLESVYSGAKGAVIAFTKTIAREAARAGVTCNTVCPGPTDTPLLQEIVHGQADADKVIGAMTRAVPMKRLGRPEEVAAAVAFLTSDEAGFITGQTLSVSGGLTMA</sequence>
<keyword evidence="4" id="KW-0560">Oxidoreductase</keyword>
<dbReference type="PRINTS" id="PR00080">
    <property type="entry name" value="SDRFAMILY"/>
</dbReference>
<dbReference type="GO" id="GO:0004316">
    <property type="term" value="F:3-oxoacyl-[acyl-carrier-protein] reductase (NADPH) activity"/>
    <property type="evidence" value="ECO:0007669"/>
    <property type="project" value="UniProtKB-EC"/>
</dbReference>
<proteinExistence type="inferred from homology"/>
<comment type="similarity">
    <text evidence="2">Belongs to the short-chain dehydrogenases/reductases (SDR) family.</text>
</comment>
<dbReference type="SUPFAM" id="SSF51735">
    <property type="entry name" value="NAD(P)-binding Rossmann-fold domains"/>
    <property type="match status" value="1"/>
</dbReference>